<reference evidence="2" key="1">
    <citation type="submission" date="2020-05" db="EMBL/GenBank/DDBJ databases">
        <authorList>
            <person name="Chiriac C."/>
            <person name="Salcher M."/>
            <person name="Ghai R."/>
            <person name="Kavagutti S V."/>
        </authorList>
    </citation>
    <scope>NUCLEOTIDE SEQUENCE</scope>
</reference>
<evidence type="ECO:0000313" key="1">
    <source>
        <dbReference type="EMBL" id="CAB4757540.1"/>
    </source>
</evidence>
<dbReference type="EMBL" id="CAEZZH010000009">
    <property type="protein sequence ID" value="CAB4757540.1"/>
    <property type="molecule type" value="Genomic_DNA"/>
</dbReference>
<proteinExistence type="predicted"/>
<sequence>MSFERIDLKNTYFSAFPKTEVKYCAPILETLNDLINSDMLMTSRSSFSYIAGAIYSKLVYIPRLHVHAKLKRWKWDYSKRDLPNSELLSGI</sequence>
<organism evidence="2">
    <name type="scientific">freshwater metagenome</name>
    <dbReference type="NCBI Taxonomy" id="449393"/>
    <lineage>
        <taxon>unclassified sequences</taxon>
        <taxon>metagenomes</taxon>
        <taxon>ecological metagenomes</taxon>
    </lineage>
</organism>
<accession>A0A6J7V4R1</accession>
<dbReference type="EMBL" id="CAFBQY010000008">
    <property type="protein sequence ID" value="CAB5073380.1"/>
    <property type="molecule type" value="Genomic_DNA"/>
</dbReference>
<dbReference type="AlphaFoldDB" id="A0A6J7V4R1"/>
<evidence type="ECO:0000313" key="2">
    <source>
        <dbReference type="EMBL" id="CAB5073380.1"/>
    </source>
</evidence>
<name>A0A6J7V4R1_9ZZZZ</name>
<protein>
    <submittedName>
        <fullName evidence="2">Unannotated protein</fullName>
    </submittedName>
</protein>
<gene>
    <name evidence="1" type="ORF">UFOPK2850_00879</name>
    <name evidence="2" type="ORF">UFOPK4404_00856</name>
</gene>